<reference evidence="2 3" key="1">
    <citation type="journal article" date="2024" name="Nat. Commun.">
        <title>Phylogenomics reveals the evolutionary origins of lichenization in chlorophyte algae.</title>
        <authorList>
            <person name="Puginier C."/>
            <person name="Libourel C."/>
            <person name="Otte J."/>
            <person name="Skaloud P."/>
            <person name="Haon M."/>
            <person name="Grisel S."/>
            <person name="Petersen M."/>
            <person name="Berrin J.G."/>
            <person name="Delaux P.M."/>
            <person name="Dal Grande F."/>
            <person name="Keller J."/>
        </authorList>
    </citation>
    <scope>NUCLEOTIDE SEQUENCE [LARGE SCALE GENOMIC DNA]</scope>
    <source>
        <strain evidence="2 3">SAG 245.80</strain>
    </source>
</reference>
<accession>A0AAW1RG40</accession>
<keyword evidence="1" id="KW-0472">Membrane</keyword>
<dbReference type="Pfam" id="PF11317">
    <property type="entry name" value="DUF3119"/>
    <property type="match status" value="1"/>
</dbReference>
<gene>
    <name evidence="2" type="ORF">WJX81_002696</name>
</gene>
<keyword evidence="1" id="KW-1133">Transmembrane helix</keyword>
<sequence length="157" mass="17820">MFGFLKKPKAAEKVVVRRTIEPSPSYNIPIALLGIAALSAYEGNAVAAGLMGILGVFLAIQASRVRFRFEDDALEVLIGESNEKTENKFVGGENRWKYDTFVNWEFWWPAFPVLVYFKEMQTKPEGQIHFFPIIFNGKQLYDVMSERCGTSQNSGKR</sequence>
<protein>
    <recommendedName>
        <fullName evidence="4">DUF3119 family protein</fullName>
    </recommendedName>
</protein>
<keyword evidence="3" id="KW-1185">Reference proteome</keyword>
<dbReference type="EMBL" id="JALJOU010000040">
    <property type="protein sequence ID" value="KAK9832598.1"/>
    <property type="molecule type" value="Genomic_DNA"/>
</dbReference>
<dbReference type="InterPro" id="IPR021467">
    <property type="entry name" value="DUF3119"/>
</dbReference>
<dbReference type="PANTHER" id="PTHR35550:SF2">
    <property type="entry name" value="OS05G0401200 PROTEIN"/>
    <property type="match status" value="1"/>
</dbReference>
<evidence type="ECO:0000313" key="3">
    <source>
        <dbReference type="Proteomes" id="UP001445335"/>
    </source>
</evidence>
<feature type="transmembrane region" description="Helical" evidence="1">
    <location>
        <begin position="30"/>
        <end position="60"/>
    </location>
</feature>
<organism evidence="2 3">
    <name type="scientific">Elliptochloris bilobata</name>
    <dbReference type="NCBI Taxonomy" id="381761"/>
    <lineage>
        <taxon>Eukaryota</taxon>
        <taxon>Viridiplantae</taxon>
        <taxon>Chlorophyta</taxon>
        <taxon>core chlorophytes</taxon>
        <taxon>Trebouxiophyceae</taxon>
        <taxon>Trebouxiophyceae incertae sedis</taxon>
        <taxon>Elliptochloris clade</taxon>
        <taxon>Elliptochloris</taxon>
    </lineage>
</organism>
<keyword evidence="1" id="KW-0812">Transmembrane</keyword>
<dbReference type="Proteomes" id="UP001445335">
    <property type="component" value="Unassembled WGS sequence"/>
</dbReference>
<evidence type="ECO:0000313" key="2">
    <source>
        <dbReference type="EMBL" id="KAK9832598.1"/>
    </source>
</evidence>
<evidence type="ECO:0008006" key="4">
    <source>
        <dbReference type="Google" id="ProtNLM"/>
    </source>
</evidence>
<proteinExistence type="predicted"/>
<dbReference type="PANTHER" id="PTHR35550">
    <property type="match status" value="1"/>
</dbReference>
<dbReference type="AlphaFoldDB" id="A0AAW1RG40"/>
<comment type="caution">
    <text evidence="2">The sequence shown here is derived from an EMBL/GenBank/DDBJ whole genome shotgun (WGS) entry which is preliminary data.</text>
</comment>
<evidence type="ECO:0000256" key="1">
    <source>
        <dbReference type="SAM" id="Phobius"/>
    </source>
</evidence>
<name>A0AAW1RG40_9CHLO</name>